<reference evidence="7 8" key="1">
    <citation type="submission" date="2024-09" db="EMBL/GenBank/DDBJ databases">
        <title>Chromosome-scale assembly of Riccia sorocarpa.</title>
        <authorList>
            <person name="Paukszto L."/>
        </authorList>
    </citation>
    <scope>NUCLEOTIDE SEQUENCE [LARGE SCALE GENOMIC DNA]</scope>
    <source>
        <strain evidence="7">LP-2024</strain>
        <tissue evidence="7">Aerial parts of the thallus</tissue>
    </source>
</reference>
<keyword evidence="3" id="KW-0735">Signal-anchor</keyword>
<keyword evidence="5" id="KW-1133">Transmembrane helix</keyword>
<evidence type="ECO:0000256" key="2">
    <source>
        <dbReference type="ARBA" id="ARBA00010271"/>
    </source>
</evidence>
<dbReference type="GO" id="GO:0000139">
    <property type="term" value="C:Golgi membrane"/>
    <property type="evidence" value="ECO:0007669"/>
    <property type="project" value="UniProtKB-SubCell"/>
</dbReference>
<gene>
    <name evidence="7" type="ORF">R1sor_005179</name>
</gene>
<evidence type="ECO:0000256" key="5">
    <source>
        <dbReference type="SAM" id="Phobius"/>
    </source>
</evidence>
<feature type="domain" description="Exostosin GT47" evidence="6">
    <location>
        <begin position="142"/>
        <end position="501"/>
    </location>
</feature>
<keyword evidence="5" id="KW-0812">Transmembrane</keyword>
<dbReference type="InterPro" id="IPR040911">
    <property type="entry name" value="Exostosin_GT47"/>
</dbReference>
<dbReference type="InterPro" id="IPR004263">
    <property type="entry name" value="Exostosin"/>
</dbReference>
<sequence length="561" mass="64417">MIITKQVSHAWDWRSTSSTQARNPALRDRLTLMLLGHSLIWSREASRTFRDKGGGAEAECTYVIRWPKKEEEEEEEEYRHRRRFWAVQKVSVKMLSIHAYVYFSLMGILILLSCWTSLEVQARTQRMRQLRLHNADSNKDECDGRRIFMYDLPPEFNTELLRKCRYGVTNWLNFCPHAENGGLGQVYGLLPPNGASPNSLPPEDAVYLGQPSADQGGETGYLGPGWYKTDPYMLEIVFHSRMQKYSCLTTDSSRADALYFPYYVGVDALRYLYNTSVQKDSHGEALVSWIQSNAQEEWGRFGGKDHFMVFGRTAWDFYLLGNNTHTLWGTGFFHNPQLTNMTALIMEKKPWMPHEWAIPYLTSFHPSAPELESWISRVKTSERTSLFSFAGASRSNIPQSIRNFLLDQCSKSSNCSLINCAVLKCSHNPEPIMKAFLHSTFCLQPRGDTPTRRSAFDSMIAGCIPVFFHNDSAYSQYLWHLPGEPASYSVFISEKEIREGLIVEDVLRSFPEDRIQRMRETVISNIPRLVYASTNGEFEDAFDVSVRNVLSRIAKLKRGEV</sequence>
<protein>
    <recommendedName>
        <fullName evidence="6">Exostosin GT47 domain-containing protein</fullName>
    </recommendedName>
</protein>
<dbReference type="AlphaFoldDB" id="A0ABD3HJF0"/>
<comment type="caution">
    <text evidence="7">The sequence shown here is derived from an EMBL/GenBank/DDBJ whole genome shotgun (WGS) entry which is preliminary data.</text>
</comment>
<organism evidence="7 8">
    <name type="scientific">Riccia sorocarpa</name>
    <dbReference type="NCBI Taxonomy" id="122646"/>
    <lineage>
        <taxon>Eukaryota</taxon>
        <taxon>Viridiplantae</taxon>
        <taxon>Streptophyta</taxon>
        <taxon>Embryophyta</taxon>
        <taxon>Marchantiophyta</taxon>
        <taxon>Marchantiopsida</taxon>
        <taxon>Marchantiidae</taxon>
        <taxon>Marchantiales</taxon>
        <taxon>Ricciaceae</taxon>
        <taxon>Riccia</taxon>
    </lineage>
</organism>
<evidence type="ECO:0000313" key="7">
    <source>
        <dbReference type="EMBL" id="KAL3691528.1"/>
    </source>
</evidence>
<keyword evidence="8" id="KW-1185">Reference proteome</keyword>
<dbReference type="Proteomes" id="UP001633002">
    <property type="component" value="Unassembled WGS sequence"/>
</dbReference>
<keyword evidence="5" id="KW-0472">Membrane</keyword>
<dbReference type="Pfam" id="PF03016">
    <property type="entry name" value="Exostosin_GT47"/>
    <property type="match status" value="1"/>
</dbReference>
<proteinExistence type="inferred from homology"/>
<name>A0ABD3HJF0_9MARC</name>
<evidence type="ECO:0000313" key="8">
    <source>
        <dbReference type="Proteomes" id="UP001633002"/>
    </source>
</evidence>
<dbReference type="PANTHER" id="PTHR11062">
    <property type="entry name" value="EXOSTOSIN HEPARAN SULFATE GLYCOSYLTRANSFERASE -RELATED"/>
    <property type="match status" value="1"/>
</dbReference>
<feature type="transmembrane region" description="Helical" evidence="5">
    <location>
        <begin position="99"/>
        <end position="118"/>
    </location>
</feature>
<evidence type="ECO:0000259" key="6">
    <source>
        <dbReference type="Pfam" id="PF03016"/>
    </source>
</evidence>
<dbReference type="PANTHER" id="PTHR11062:SF58">
    <property type="entry name" value="XYLOGLUCAN GALACTOSYLTRANSFERASE GT19-RELATED"/>
    <property type="match status" value="1"/>
</dbReference>
<comment type="similarity">
    <text evidence="2">Belongs to the glycosyltransferase 47 family.</text>
</comment>
<accession>A0ABD3HJF0</accession>
<evidence type="ECO:0000256" key="3">
    <source>
        <dbReference type="ARBA" id="ARBA00022968"/>
    </source>
</evidence>
<keyword evidence="4" id="KW-0333">Golgi apparatus</keyword>
<dbReference type="EMBL" id="JBJQOH010000003">
    <property type="protein sequence ID" value="KAL3691528.1"/>
    <property type="molecule type" value="Genomic_DNA"/>
</dbReference>
<evidence type="ECO:0000256" key="4">
    <source>
        <dbReference type="ARBA" id="ARBA00023034"/>
    </source>
</evidence>
<comment type="subcellular location">
    <subcellularLocation>
        <location evidence="1">Golgi apparatus membrane</location>
        <topology evidence="1">Single-pass type II membrane protein</topology>
    </subcellularLocation>
</comment>
<evidence type="ECO:0000256" key="1">
    <source>
        <dbReference type="ARBA" id="ARBA00004323"/>
    </source>
</evidence>